<dbReference type="OrthoDB" id="8075495at2"/>
<evidence type="ECO:0000256" key="6">
    <source>
        <dbReference type="ARBA" id="ARBA00022692"/>
    </source>
</evidence>
<protein>
    <recommendedName>
        <fullName evidence="3 9">Energy-coupling factor transporter transmembrane protein EcfT</fullName>
        <shortName evidence="9">ECF transporter T component EcfT</shortName>
    </recommendedName>
</protein>
<evidence type="ECO:0000256" key="5">
    <source>
        <dbReference type="ARBA" id="ARBA00022475"/>
    </source>
</evidence>
<dbReference type="CDD" id="cd16914">
    <property type="entry name" value="EcfT"/>
    <property type="match status" value="1"/>
</dbReference>
<feature type="transmembrane region" description="Helical" evidence="9">
    <location>
        <begin position="249"/>
        <end position="266"/>
    </location>
</feature>
<sequence>MIKNITMGQYIPGNSILHRADPRTKIIWTFLLLIALFTANNIYGYVMMLALVGIILVVSEIPVKYTLRGIKPLLIILILTAVINIFAYQGNTVLVSVGSFKITLEGILQAVIVAVRLSLMVIIGSILTFTTTPIQLTDGLEKLMRPLKKIKVPVHEMAMMMSIALRFIPTLLEETDRIIKAQSSRGADFDTGNFIERAKSFIPVLIPLFVSAFKRAEELATAMEARCYRGDIGRTRMKELAYTRVDRNIHMFLIAFSIVFIISTFVI</sequence>
<dbReference type="GO" id="GO:0005886">
    <property type="term" value="C:plasma membrane"/>
    <property type="evidence" value="ECO:0007669"/>
    <property type="project" value="UniProtKB-SubCell"/>
</dbReference>
<dbReference type="PANTHER" id="PTHR33514">
    <property type="entry name" value="PROTEIN ABCI12, CHLOROPLASTIC"/>
    <property type="match status" value="1"/>
</dbReference>
<accession>A0A1B1YGB5</accession>
<evidence type="ECO:0000313" key="10">
    <source>
        <dbReference type="EMBL" id="ANW99793.1"/>
    </source>
</evidence>
<dbReference type="AlphaFoldDB" id="A0A1B1YGB5"/>
<dbReference type="Pfam" id="PF02361">
    <property type="entry name" value="CbiQ"/>
    <property type="match status" value="1"/>
</dbReference>
<dbReference type="InterPro" id="IPR024919">
    <property type="entry name" value="EcfT"/>
</dbReference>
<organism evidence="10 11">
    <name type="scientific">Thermoclostridium stercorarium subsp. thermolacticum DSM 2910</name>
    <dbReference type="NCBI Taxonomy" id="1121336"/>
    <lineage>
        <taxon>Bacteria</taxon>
        <taxon>Bacillati</taxon>
        <taxon>Bacillota</taxon>
        <taxon>Clostridia</taxon>
        <taxon>Eubacteriales</taxon>
        <taxon>Oscillospiraceae</taxon>
        <taxon>Thermoclostridium</taxon>
    </lineage>
</organism>
<evidence type="ECO:0000256" key="2">
    <source>
        <dbReference type="ARBA" id="ARBA00005660"/>
    </source>
</evidence>
<dbReference type="EMBL" id="CP014672">
    <property type="protein sequence ID" value="ANW99793.1"/>
    <property type="molecule type" value="Genomic_DNA"/>
</dbReference>
<gene>
    <name evidence="9" type="primary">ecfT</name>
    <name evidence="10" type="ORF">CSTERTH_12510</name>
</gene>
<evidence type="ECO:0000256" key="7">
    <source>
        <dbReference type="ARBA" id="ARBA00022989"/>
    </source>
</evidence>
<dbReference type="RefSeq" id="WP_015360238.1">
    <property type="nucleotide sequence ID" value="NZ_CP014672.1"/>
</dbReference>
<proteinExistence type="inferred from homology"/>
<feature type="transmembrane region" description="Helical" evidence="9">
    <location>
        <begin position="70"/>
        <end position="87"/>
    </location>
</feature>
<reference evidence="10 11" key="1">
    <citation type="submission" date="2016-02" db="EMBL/GenBank/DDBJ databases">
        <title>Comparison of Clostridium stercorarium subspecies using comparative genomics and transcriptomics.</title>
        <authorList>
            <person name="Schellenberg J."/>
            <person name="Thallinger G."/>
            <person name="Levin D.B."/>
            <person name="Zhang X."/>
            <person name="Alvare G."/>
            <person name="Fristensky B."/>
            <person name="Sparling R."/>
        </authorList>
    </citation>
    <scope>NUCLEOTIDE SEQUENCE [LARGE SCALE GENOMIC DNA]</scope>
    <source>
        <strain evidence="10 11">DSM 2910</strain>
    </source>
</reference>
<comment type="subcellular location">
    <subcellularLocation>
        <location evidence="1 9">Cell membrane</location>
        <topology evidence="1 9">Multi-pass membrane protein</topology>
    </subcellularLocation>
</comment>
<evidence type="ECO:0000313" key="11">
    <source>
        <dbReference type="Proteomes" id="UP000092971"/>
    </source>
</evidence>
<keyword evidence="4 9" id="KW-0813">Transport</keyword>
<evidence type="ECO:0000256" key="1">
    <source>
        <dbReference type="ARBA" id="ARBA00004651"/>
    </source>
</evidence>
<keyword evidence="7 9" id="KW-1133">Transmembrane helix</keyword>
<dbReference type="HAMAP" id="MF_01461">
    <property type="entry name" value="EcfT"/>
    <property type="match status" value="1"/>
</dbReference>
<name>A0A1B1YGB5_THEST</name>
<evidence type="ECO:0000256" key="4">
    <source>
        <dbReference type="ARBA" id="ARBA00022448"/>
    </source>
</evidence>
<dbReference type="PANTHER" id="PTHR33514:SF13">
    <property type="entry name" value="PROTEIN ABCI12, CHLOROPLASTIC"/>
    <property type="match status" value="1"/>
</dbReference>
<evidence type="ECO:0000256" key="3">
    <source>
        <dbReference type="ARBA" id="ARBA00014042"/>
    </source>
</evidence>
<comment type="similarity">
    <text evidence="2 9">Belongs to the energy-coupling factor EcfT family.</text>
</comment>
<dbReference type="InterPro" id="IPR003339">
    <property type="entry name" value="ABC/ECF_trnsptr_transmembrane"/>
</dbReference>
<feature type="transmembrane region" description="Helical" evidence="9">
    <location>
        <begin position="26"/>
        <end position="58"/>
    </location>
</feature>
<evidence type="ECO:0000256" key="9">
    <source>
        <dbReference type="HAMAP-Rule" id="MF_01461"/>
    </source>
</evidence>
<dbReference type="GO" id="GO:0022857">
    <property type="term" value="F:transmembrane transporter activity"/>
    <property type="evidence" value="ECO:0007669"/>
    <property type="project" value="UniProtKB-UniRule"/>
</dbReference>
<comment type="subunit">
    <text evidence="9">Forms a stable energy-coupling factor (ECF) transporter complex composed of 2 membrane-embedded substrate-binding proteins (S component), 2 ATP-binding proteins (A component) and 2 transmembrane proteins (T component).</text>
</comment>
<evidence type="ECO:0000256" key="8">
    <source>
        <dbReference type="ARBA" id="ARBA00023136"/>
    </source>
</evidence>
<comment type="function">
    <text evidence="9">Transmembrane (T) component of an energy-coupling factor (ECF) ABC-transporter complex. Unlike classic ABC transporters this ECF transporter provides the energy necessary to transport a number of different substrates.</text>
</comment>
<dbReference type="Proteomes" id="UP000092971">
    <property type="component" value="Chromosome"/>
</dbReference>
<feature type="transmembrane region" description="Helical" evidence="9">
    <location>
        <begin position="107"/>
        <end position="129"/>
    </location>
</feature>
<keyword evidence="8 9" id="KW-0472">Membrane</keyword>
<keyword evidence="5 9" id="KW-1003">Cell membrane</keyword>
<keyword evidence="6 9" id="KW-0812">Transmembrane</keyword>